<reference evidence="2 3" key="1">
    <citation type="journal article" date="2021" name="BMC Biol.">
        <title>Horizontally acquired antibacterial genes associated with adaptive radiation of ladybird beetles.</title>
        <authorList>
            <person name="Li H.S."/>
            <person name="Tang X.F."/>
            <person name="Huang Y.H."/>
            <person name="Xu Z.Y."/>
            <person name="Chen M.L."/>
            <person name="Du X.Y."/>
            <person name="Qiu B.Y."/>
            <person name="Chen P.T."/>
            <person name="Zhang W."/>
            <person name="Slipinski A."/>
            <person name="Escalona H.E."/>
            <person name="Waterhouse R.M."/>
            <person name="Zwick A."/>
            <person name="Pang H."/>
        </authorList>
    </citation>
    <scope>NUCLEOTIDE SEQUENCE [LARGE SCALE GENOMIC DNA]</scope>
    <source>
        <strain evidence="2">SYSU2018</strain>
    </source>
</reference>
<feature type="region of interest" description="Disordered" evidence="1">
    <location>
        <begin position="35"/>
        <end position="64"/>
    </location>
</feature>
<gene>
    <name evidence="2" type="ORF">HHI36_001654</name>
</gene>
<dbReference type="AlphaFoldDB" id="A0ABD2P8F5"/>
<organism evidence="2 3">
    <name type="scientific">Cryptolaemus montrouzieri</name>
    <dbReference type="NCBI Taxonomy" id="559131"/>
    <lineage>
        <taxon>Eukaryota</taxon>
        <taxon>Metazoa</taxon>
        <taxon>Ecdysozoa</taxon>
        <taxon>Arthropoda</taxon>
        <taxon>Hexapoda</taxon>
        <taxon>Insecta</taxon>
        <taxon>Pterygota</taxon>
        <taxon>Neoptera</taxon>
        <taxon>Endopterygota</taxon>
        <taxon>Coleoptera</taxon>
        <taxon>Polyphaga</taxon>
        <taxon>Cucujiformia</taxon>
        <taxon>Coccinelloidea</taxon>
        <taxon>Coccinellidae</taxon>
        <taxon>Scymninae</taxon>
        <taxon>Scymnini</taxon>
        <taxon>Cryptolaemus</taxon>
    </lineage>
</organism>
<evidence type="ECO:0000313" key="2">
    <source>
        <dbReference type="EMBL" id="KAL3287175.1"/>
    </source>
</evidence>
<protein>
    <submittedName>
        <fullName evidence="2">Uncharacterized protein</fullName>
    </submittedName>
</protein>
<keyword evidence="3" id="KW-1185">Reference proteome</keyword>
<dbReference type="EMBL" id="JABFTP020000185">
    <property type="protein sequence ID" value="KAL3287175.1"/>
    <property type="molecule type" value="Genomic_DNA"/>
</dbReference>
<name>A0ABD2P8F5_9CUCU</name>
<evidence type="ECO:0000256" key="1">
    <source>
        <dbReference type="SAM" id="MobiDB-lite"/>
    </source>
</evidence>
<sequence length="188" mass="21624">MFPQRQASTQVLSNRVRSMMNNEKISKGELDAIRKSCWPRTDTPPQQRRRSGRRSAVDSVNSGDVEVDNIKDHLARNLLKYKRANPSSRPKIPKMTQSKEMMGNVETINNLIREQMDDVSTFDDLVALVYVGSITVCEIHGTVLTVKREEREGNTAPWKVRLEGKIVKIRKKLVLYILTSMLMYHPRN</sequence>
<accession>A0ABD2P8F5</accession>
<comment type="caution">
    <text evidence="2">The sequence shown here is derived from an EMBL/GenBank/DDBJ whole genome shotgun (WGS) entry which is preliminary data.</text>
</comment>
<dbReference type="Proteomes" id="UP001516400">
    <property type="component" value="Unassembled WGS sequence"/>
</dbReference>
<proteinExistence type="predicted"/>
<evidence type="ECO:0000313" key="3">
    <source>
        <dbReference type="Proteomes" id="UP001516400"/>
    </source>
</evidence>